<feature type="compositionally biased region" description="Pro residues" evidence="1">
    <location>
        <begin position="157"/>
        <end position="172"/>
    </location>
</feature>
<gene>
    <name evidence="3" type="ORF">GCM10010211_04110</name>
</gene>
<feature type="compositionally biased region" description="Pro residues" evidence="1">
    <location>
        <begin position="1"/>
        <end position="12"/>
    </location>
</feature>
<protein>
    <submittedName>
        <fullName evidence="3">Uncharacterized protein</fullName>
    </submittedName>
</protein>
<feature type="compositionally biased region" description="Low complexity" evidence="1">
    <location>
        <begin position="60"/>
        <end position="82"/>
    </location>
</feature>
<feature type="compositionally biased region" description="Pro residues" evidence="1">
    <location>
        <begin position="25"/>
        <end position="41"/>
    </location>
</feature>
<reference evidence="4" key="1">
    <citation type="journal article" date="2019" name="Int. J. Syst. Evol. Microbiol.">
        <title>The Global Catalogue of Microorganisms (GCM) 10K type strain sequencing project: providing services to taxonomists for standard genome sequencing and annotation.</title>
        <authorList>
            <consortium name="The Broad Institute Genomics Platform"/>
            <consortium name="The Broad Institute Genome Sequencing Center for Infectious Disease"/>
            <person name="Wu L."/>
            <person name="Ma J."/>
        </authorList>
    </citation>
    <scope>NUCLEOTIDE SEQUENCE [LARGE SCALE GENOMIC DNA]</scope>
    <source>
        <strain evidence="4">JCM 3399</strain>
    </source>
</reference>
<dbReference type="RefSeq" id="WP_189295646.1">
    <property type="nucleotide sequence ID" value="NZ_BMRP01000001.1"/>
</dbReference>
<feature type="transmembrane region" description="Helical" evidence="2">
    <location>
        <begin position="296"/>
        <end position="317"/>
    </location>
</feature>
<evidence type="ECO:0000256" key="1">
    <source>
        <dbReference type="SAM" id="MobiDB-lite"/>
    </source>
</evidence>
<feature type="compositionally biased region" description="Low complexity" evidence="1">
    <location>
        <begin position="91"/>
        <end position="122"/>
    </location>
</feature>
<feature type="region of interest" description="Disordered" evidence="1">
    <location>
        <begin position="1"/>
        <end position="185"/>
    </location>
</feature>
<accession>A0ABQ2UNC3</accession>
<organism evidence="3 4">
    <name type="scientific">Streptomyces albospinus</name>
    <dbReference type="NCBI Taxonomy" id="285515"/>
    <lineage>
        <taxon>Bacteria</taxon>
        <taxon>Bacillati</taxon>
        <taxon>Actinomycetota</taxon>
        <taxon>Actinomycetes</taxon>
        <taxon>Kitasatosporales</taxon>
        <taxon>Streptomycetaceae</taxon>
        <taxon>Streptomyces</taxon>
    </lineage>
</organism>
<keyword evidence="2" id="KW-0812">Transmembrane</keyword>
<feature type="transmembrane region" description="Helical" evidence="2">
    <location>
        <begin position="364"/>
        <end position="383"/>
    </location>
</feature>
<dbReference type="EMBL" id="BMRP01000001">
    <property type="protein sequence ID" value="GGU43839.1"/>
    <property type="molecule type" value="Genomic_DNA"/>
</dbReference>
<comment type="caution">
    <text evidence="3">The sequence shown here is derived from an EMBL/GenBank/DDBJ whole genome shotgun (WGS) entry which is preliminary data.</text>
</comment>
<evidence type="ECO:0000256" key="2">
    <source>
        <dbReference type="SAM" id="Phobius"/>
    </source>
</evidence>
<proteinExistence type="predicted"/>
<keyword evidence="2" id="KW-1133">Transmembrane helix</keyword>
<name>A0ABQ2UNC3_9ACTN</name>
<evidence type="ECO:0000313" key="3">
    <source>
        <dbReference type="EMBL" id="GGU43839.1"/>
    </source>
</evidence>
<sequence>MTSPQQPQPQPQHGPHDTGAQEMPPAAPMPPTAPPASPAPSTPFEQAGPPSPQPAPERPAPAGEAGTMMLQAQQAPEQPAPAKEAGTMMLQAQQAPEQPGPAKEAGTMMLQAQPLPQAQPPAGGHPEPTPLAAHGPGRPAEAAGTMMLTVPAAGRPQPQPQGPHPQQRPPQPHRPEAPNWQAGGAGYVSPIPVRATHLGDALLSEWTKIRSVRSTMWTLGVMLLLIVGVGLLSALALGSERRVNPLLAVGFVGVLLGSLCVMTLGVLSISSEYGTGMIRTTLTACPSRARVLTAKAIVFFGLALVLTTIATTLVALLDYAMLNGPEPTVDQWLRGTVGAGLYVALLGLLALSVGALLRHSAGAISAMMGVVLLPMLLALFLQGESLKDFQHKMIEYSVPNAFATLYDIPFLPEGPSGWEPLLILAGVAAVALGGAYAALLKRDV</sequence>
<feature type="transmembrane region" description="Helical" evidence="2">
    <location>
        <begin position="216"/>
        <end position="239"/>
    </location>
</feature>
<dbReference type="Pfam" id="PF12679">
    <property type="entry name" value="ABC2_membrane_2"/>
    <property type="match status" value="1"/>
</dbReference>
<feature type="transmembrane region" description="Helical" evidence="2">
    <location>
        <begin position="245"/>
        <end position="269"/>
    </location>
</feature>
<dbReference type="PANTHER" id="PTHR37305">
    <property type="entry name" value="INTEGRAL MEMBRANE PROTEIN-RELATED"/>
    <property type="match status" value="1"/>
</dbReference>
<dbReference type="Proteomes" id="UP000654471">
    <property type="component" value="Unassembled WGS sequence"/>
</dbReference>
<feature type="compositionally biased region" description="Pro residues" evidence="1">
    <location>
        <begin position="49"/>
        <end position="59"/>
    </location>
</feature>
<evidence type="ECO:0000313" key="4">
    <source>
        <dbReference type="Proteomes" id="UP000654471"/>
    </source>
</evidence>
<keyword evidence="2" id="KW-0472">Membrane</keyword>
<feature type="transmembrane region" description="Helical" evidence="2">
    <location>
        <begin position="421"/>
        <end position="440"/>
    </location>
</feature>
<keyword evidence="4" id="KW-1185">Reference proteome</keyword>
<dbReference type="PANTHER" id="PTHR37305:SF1">
    <property type="entry name" value="MEMBRANE PROTEIN"/>
    <property type="match status" value="1"/>
</dbReference>
<feature type="transmembrane region" description="Helical" evidence="2">
    <location>
        <begin position="337"/>
        <end position="357"/>
    </location>
</feature>